<proteinExistence type="predicted"/>
<reference evidence="1" key="1">
    <citation type="submission" date="2020-05" db="EMBL/GenBank/DDBJ databases">
        <authorList>
            <person name="Chiriac C."/>
            <person name="Salcher M."/>
            <person name="Ghai R."/>
            <person name="Kavagutti S V."/>
        </authorList>
    </citation>
    <scope>NUCLEOTIDE SEQUENCE</scope>
</reference>
<evidence type="ECO:0000313" key="1">
    <source>
        <dbReference type="EMBL" id="CAB4173124.1"/>
    </source>
</evidence>
<dbReference type="EMBL" id="LR796899">
    <property type="protein sequence ID" value="CAB4173124.1"/>
    <property type="molecule type" value="Genomic_DNA"/>
</dbReference>
<organism evidence="1">
    <name type="scientific">uncultured Caudovirales phage</name>
    <dbReference type="NCBI Taxonomy" id="2100421"/>
    <lineage>
        <taxon>Viruses</taxon>
        <taxon>Duplodnaviria</taxon>
        <taxon>Heunggongvirae</taxon>
        <taxon>Uroviricota</taxon>
        <taxon>Caudoviricetes</taxon>
        <taxon>Peduoviridae</taxon>
        <taxon>Maltschvirus</taxon>
        <taxon>Maltschvirus maltsch</taxon>
    </lineage>
</organism>
<evidence type="ECO:0008006" key="2">
    <source>
        <dbReference type="Google" id="ProtNLM"/>
    </source>
</evidence>
<accession>A0A6J5Q0S1</accession>
<gene>
    <name evidence="1" type="ORF">UFOVP953_32</name>
</gene>
<protein>
    <recommendedName>
        <fullName evidence="2">N-acetyltransferase domain-containing protein</fullName>
    </recommendedName>
</protein>
<name>A0A6J5Q0S1_9CAUD</name>
<sequence>MLVQLLDPDPILLDDPVRPKISPKRRIEGGNRCVYAWVINKKICAIVCVTWEFMIPQTEKDLFQSYWEWRDKAVLYSVWSYKKGSGSKLVQALVKKIQKEADRRIITMSPKTDMARNFHLRNGAKVLQVNRTTVNYEY</sequence>